<name>A0ABV2M152_9FIRM</name>
<evidence type="ECO:0000313" key="4">
    <source>
        <dbReference type="Proteomes" id="UP001549106"/>
    </source>
</evidence>
<sequence length="404" mass="46920">MELYVKDIEKIWSSGGASLVAGKNGLMRKVESYDMMEQPKMKEWLREHVLLITTGYAIRNDKEALLELIQNMHEANCSALAIKTRFFDDFPTEALQLADQLALPLFFLNNNAGFQDIVFPVMVAVVEAKNQIHMDARYRMGQQNKLEQDQKLFLELLTGKITQEEEVEHRTFALHWPPVPARVITLQLEENGDYSPLLEMKREIQIKESLRVLEKYYIQGTCVCRKKSCFCIIGGSCSEEMLKKISLELTEKTETVNNCACFALISQEITGYLMLPEIYQEITEGFRIRKMKKQKQTVVFLKDLQYDRILLHIAQQEETGQFVQRKLGPLAEYDRAHESALLETLDVLTQKHGSRKLAAEALYLHRNTMAHRIQKIQEILNTDLDDMEELQELEFACKVRRYMQ</sequence>
<dbReference type="InterPro" id="IPR042070">
    <property type="entry name" value="PucR_C-HTH_sf"/>
</dbReference>
<organism evidence="3 4">
    <name type="scientific">Blautia caecimuris</name>
    <dbReference type="NCBI Taxonomy" id="1796615"/>
    <lineage>
        <taxon>Bacteria</taxon>
        <taxon>Bacillati</taxon>
        <taxon>Bacillota</taxon>
        <taxon>Clostridia</taxon>
        <taxon>Lachnospirales</taxon>
        <taxon>Lachnospiraceae</taxon>
        <taxon>Blautia</taxon>
    </lineage>
</organism>
<gene>
    <name evidence="3" type="ORF">ABID24_001043</name>
</gene>
<protein>
    <submittedName>
        <fullName evidence="3">Sugar diacid utilization regulator</fullName>
    </submittedName>
</protein>
<accession>A0ABV2M152</accession>
<evidence type="ECO:0000313" key="3">
    <source>
        <dbReference type="EMBL" id="MET3749809.1"/>
    </source>
</evidence>
<dbReference type="PANTHER" id="PTHR33744">
    <property type="entry name" value="CARBOHYDRATE DIACID REGULATOR"/>
    <property type="match status" value="1"/>
</dbReference>
<dbReference type="RefSeq" id="WP_257464181.1">
    <property type="nucleotide sequence ID" value="NZ_BAABXP010000006.1"/>
</dbReference>
<dbReference type="EMBL" id="JBEPMJ010000005">
    <property type="protein sequence ID" value="MET3749809.1"/>
    <property type="molecule type" value="Genomic_DNA"/>
</dbReference>
<dbReference type="InterPro" id="IPR051448">
    <property type="entry name" value="CdaR-like_regulators"/>
</dbReference>
<feature type="domain" description="PucR C-terminal helix-turn-helix" evidence="2">
    <location>
        <begin position="341"/>
        <end position="399"/>
    </location>
</feature>
<reference evidence="3 4" key="1">
    <citation type="submission" date="2024-06" db="EMBL/GenBank/DDBJ databases">
        <title>Genomic Encyclopedia of Type Strains, Phase IV (KMG-IV): sequencing the most valuable type-strain genomes for metagenomic binning, comparative biology and taxonomic classification.</title>
        <authorList>
            <person name="Goeker M."/>
        </authorList>
    </citation>
    <scope>NUCLEOTIDE SEQUENCE [LARGE SCALE GENOMIC DNA]</scope>
    <source>
        <strain evidence="3 4">DSM 29492</strain>
    </source>
</reference>
<keyword evidence="4" id="KW-1185">Reference proteome</keyword>
<dbReference type="InterPro" id="IPR012914">
    <property type="entry name" value="PucR_dom"/>
</dbReference>
<dbReference type="Pfam" id="PF07905">
    <property type="entry name" value="PucR"/>
    <property type="match status" value="1"/>
</dbReference>
<dbReference type="Gene3D" id="1.10.10.2840">
    <property type="entry name" value="PucR C-terminal helix-turn-helix domain"/>
    <property type="match status" value="1"/>
</dbReference>
<evidence type="ECO:0000259" key="2">
    <source>
        <dbReference type="Pfam" id="PF13556"/>
    </source>
</evidence>
<proteinExistence type="predicted"/>
<comment type="caution">
    <text evidence="3">The sequence shown here is derived from an EMBL/GenBank/DDBJ whole genome shotgun (WGS) entry which is preliminary data.</text>
</comment>
<dbReference type="Proteomes" id="UP001549106">
    <property type="component" value="Unassembled WGS sequence"/>
</dbReference>
<dbReference type="Pfam" id="PF13556">
    <property type="entry name" value="HTH_30"/>
    <property type="match status" value="1"/>
</dbReference>
<dbReference type="PANTHER" id="PTHR33744:SF7">
    <property type="entry name" value="PUCR FAMILY TRANSCRIPTIONAL REGULATOR"/>
    <property type="match status" value="1"/>
</dbReference>
<feature type="domain" description="Purine catabolism PurC-like" evidence="1">
    <location>
        <begin position="16"/>
        <end position="123"/>
    </location>
</feature>
<dbReference type="InterPro" id="IPR025736">
    <property type="entry name" value="PucR_C-HTH_dom"/>
</dbReference>
<evidence type="ECO:0000259" key="1">
    <source>
        <dbReference type="Pfam" id="PF07905"/>
    </source>
</evidence>